<dbReference type="AlphaFoldDB" id="A0A845I4L0"/>
<feature type="domain" description="Abortive phage infection protein C-terminal" evidence="1">
    <location>
        <begin position="244"/>
        <end position="559"/>
    </location>
</feature>
<evidence type="ECO:0000313" key="3">
    <source>
        <dbReference type="EMBL" id="MYN45898.1"/>
    </source>
</evidence>
<dbReference type="RefSeq" id="WP_161035438.1">
    <property type="nucleotide sequence ID" value="NZ_WWCL01000002.1"/>
</dbReference>
<reference evidence="3" key="1">
    <citation type="submission" date="2019-12" db="EMBL/GenBank/DDBJ databases">
        <title>Novel species isolated from a subtropical stream in China.</title>
        <authorList>
            <person name="Lu H."/>
        </authorList>
    </citation>
    <scope>NUCLEOTIDE SEQUENCE [LARGE SCALE GENOMIC DNA]</scope>
    <source>
        <strain evidence="3">FT93W</strain>
    </source>
</reference>
<accession>A0A845I4L0</accession>
<keyword evidence="4" id="KW-1185">Reference proteome</keyword>
<dbReference type="InterPro" id="IPR049666">
    <property type="entry name" value="MzaE"/>
</dbReference>
<comment type="caution">
    <text evidence="3">The sequence shown here is derived from an EMBL/GenBank/DDBJ whole genome shotgun (WGS) entry which is preliminary data.</text>
</comment>
<dbReference type="NCBIfam" id="NF041935">
    <property type="entry name" value="MzaE"/>
    <property type="match status" value="1"/>
</dbReference>
<feature type="domain" description="Abortive infection phage resistance protein N-terminal" evidence="2">
    <location>
        <begin position="36"/>
        <end position="185"/>
    </location>
</feature>
<evidence type="ECO:0000259" key="1">
    <source>
        <dbReference type="Pfam" id="PF10592"/>
    </source>
</evidence>
<protein>
    <submittedName>
        <fullName evidence="3">Abortive phage infection protein</fullName>
    </submittedName>
</protein>
<dbReference type="Pfam" id="PF22879">
    <property type="entry name" value="AIPR_N"/>
    <property type="match status" value="1"/>
</dbReference>
<sequence length="598" mass="67053">MELIDFLHKVQQEVQDEIAARASEPGEAVPFPELVFTETVTRHMAEIGMTFEPQICHFQAKVAGANLRLSGYSLSEEMDQLDLFVSLYSGTGEITPIPDAETIRAAEQCSRFLYLCVEGKLAKTMDESHDAFALVQTVEKAYEGLDQIRIYILTDGKAKTRNFQHRLIQGKTVKLEVMDIERLFNHWQGGKPRDELVVNFGEVCGGPLPCVWVSGDGGEYDYAMTVLPGEALRFLYEKYGARILESNVRSFLSQTNAVNKGIRDTLRDQPERFMAYNNGVVIVADEAQLERSADGGPGISWLKGMQVVNGGQTMASIFFTKKKNPGIDLRPVRVPAKIIVLRRSDTVTEDLLIADISRYANSQSAVKGSDHYANKPFHIALEKLAMATYCPDGISRWYYERAAGSYKVMLEREVKRPSDLKRIQASMPATRKLTKTDFAKYLSAWMQMPDLVSIGGQKAFPIFMNLMMTPGANGAPVLPDTVRYKQMIAQVIIFKAATRLINPRFPAFKANVTAYTVALLSRILGSRIDLDYIWQQQGISAELGEQIVTWSDEINAQLHLTANGRMVSEWAKKKECWALLSEHGYSVPLRNIPEVRLP</sequence>
<gene>
    <name evidence="3" type="ORF">GTP23_12655</name>
</gene>
<evidence type="ECO:0000259" key="2">
    <source>
        <dbReference type="Pfam" id="PF22879"/>
    </source>
</evidence>
<dbReference type="InterPro" id="IPR055101">
    <property type="entry name" value="AIPR_N"/>
</dbReference>
<organism evidence="3 4">
    <name type="scientific">Duganella fentianensis</name>
    <dbReference type="NCBI Taxonomy" id="2692177"/>
    <lineage>
        <taxon>Bacteria</taxon>
        <taxon>Pseudomonadati</taxon>
        <taxon>Pseudomonadota</taxon>
        <taxon>Betaproteobacteria</taxon>
        <taxon>Burkholderiales</taxon>
        <taxon>Oxalobacteraceae</taxon>
        <taxon>Telluria group</taxon>
        <taxon>Duganella</taxon>
    </lineage>
</organism>
<dbReference type="EMBL" id="WWCL01000002">
    <property type="protein sequence ID" value="MYN45898.1"/>
    <property type="molecule type" value="Genomic_DNA"/>
</dbReference>
<dbReference type="Pfam" id="PF10592">
    <property type="entry name" value="AIPR"/>
    <property type="match status" value="1"/>
</dbReference>
<evidence type="ECO:0000313" key="4">
    <source>
        <dbReference type="Proteomes" id="UP000444316"/>
    </source>
</evidence>
<proteinExistence type="predicted"/>
<dbReference type="Proteomes" id="UP000444316">
    <property type="component" value="Unassembled WGS sequence"/>
</dbReference>
<dbReference type="InterPro" id="IPR018891">
    <property type="entry name" value="AIPR_C"/>
</dbReference>
<name>A0A845I4L0_9BURK</name>